<evidence type="ECO:0000313" key="3">
    <source>
        <dbReference type="Proteomes" id="UP001210720"/>
    </source>
</evidence>
<feature type="chain" id="PRO_5046980284" evidence="1">
    <location>
        <begin position="22"/>
        <end position="139"/>
    </location>
</feature>
<keyword evidence="3" id="KW-1185">Reference proteome</keyword>
<reference evidence="2 3" key="1">
    <citation type="submission" date="2023-01" db="EMBL/GenBank/DDBJ databases">
        <title>Thalassococcus onchidii sp. nov., isolated from a marine invertebrate from the South China Sea.</title>
        <authorList>
            <person name="Xu S."/>
            <person name="Liu Z."/>
            <person name="Xu Y."/>
        </authorList>
    </citation>
    <scope>NUCLEOTIDE SEQUENCE [LARGE SCALE GENOMIC DNA]</scope>
    <source>
        <strain evidence="2 3">KCTC 32084</strain>
    </source>
</reference>
<evidence type="ECO:0000256" key="1">
    <source>
        <dbReference type="SAM" id="SignalP"/>
    </source>
</evidence>
<dbReference type="EMBL" id="JAQIOY010000002">
    <property type="protein sequence ID" value="MDA7424767.1"/>
    <property type="molecule type" value="Genomic_DNA"/>
</dbReference>
<comment type="caution">
    <text evidence="2">The sequence shown here is derived from an EMBL/GenBank/DDBJ whole genome shotgun (WGS) entry which is preliminary data.</text>
</comment>
<dbReference type="Proteomes" id="UP001210720">
    <property type="component" value="Unassembled WGS sequence"/>
</dbReference>
<accession>A0ABT4XS55</accession>
<proteinExistence type="predicted"/>
<name>A0ABT4XS55_9RHOB</name>
<keyword evidence="1" id="KW-0732">Signal</keyword>
<dbReference type="RefSeq" id="WP_271432110.1">
    <property type="nucleotide sequence ID" value="NZ_JAQIOY010000002.1"/>
</dbReference>
<feature type="signal peptide" evidence="1">
    <location>
        <begin position="1"/>
        <end position="21"/>
    </location>
</feature>
<sequence>MKKTFAIVGLAIAAFAAPAVAKTVTYQCEIDQNRSNRGWLPSVLFIGHNEKTDEVIVSDPIILYNNDRQPMQGKLVKNNDKRMTVSWVVVTKSRSNQRAKMNYRATYVKSEGKLQLNATPLGYANNFHASGTCKVKVAK</sequence>
<gene>
    <name evidence="2" type="ORF">PFY00_08530</name>
</gene>
<evidence type="ECO:0000313" key="2">
    <source>
        <dbReference type="EMBL" id="MDA7424767.1"/>
    </source>
</evidence>
<protein>
    <submittedName>
        <fullName evidence="2">Uncharacterized protein</fullName>
    </submittedName>
</protein>
<organism evidence="2 3">
    <name type="scientific">Thalassococcus lentus</name>
    <dbReference type="NCBI Taxonomy" id="1210524"/>
    <lineage>
        <taxon>Bacteria</taxon>
        <taxon>Pseudomonadati</taxon>
        <taxon>Pseudomonadota</taxon>
        <taxon>Alphaproteobacteria</taxon>
        <taxon>Rhodobacterales</taxon>
        <taxon>Roseobacteraceae</taxon>
        <taxon>Thalassococcus</taxon>
    </lineage>
</organism>